<dbReference type="SMART" id="SM00382">
    <property type="entry name" value="AAA"/>
    <property type="match status" value="1"/>
</dbReference>
<evidence type="ECO:0000313" key="3">
    <source>
        <dbReference type="Proteomes" id="UP000707352"/>
    </source>
</evidence>
<evidence type="ECO:0000259" key="1">
    <source>
        <dbReference type="SMART" id="SM00382"/>
    </source>
</evidence>
<dbReference type="Pfam" id="PF13481">
    <property type="entry name" value="AAA_25"/>
    <property type="match status" value="1"/>
</dbReference>
<reference evidence="2 3" key="1">
    <citation type="submission" date="2020-03" db="EMBL/GenBank/DDBJ databases">
        <title>The genome sequence of Microvirga sp. c23x22.</title>
        <authorList>
            <person name="Zhang X."/>
        </authorList>
    </citation>
    <scope>NUCLEOTIDE SEQUENCE [LARGE SCALE GENOMIC DNA]</scope>
    <source>
        <strain evidence="3">c23x22</strain>
    </source>
</reference>
<protein>
    <submittedName>
        <fullName evidence="2">AAA family ATPase</fullName>
    </submittedName>
</protein>
<dbReference type="Gene3D" id="3.40.50.300">
    <property type="entry name" value="P-loop containing nucleotide triphosphate hydrolases"/>
    <property type="match status" value="1"/>
</dbReference>
<dbReference type="EMBL" id="JAATJS010000006">
    <property type="protein sequence ID" value="NIX78105.1"/>
    <property type="molecule type" value="Genomic_DNA"/>
</dbReference>
<keyword evidence="3" id="KW-1185">Reference proteome</keyword>
<dbReference type="InterPro" id="IPR027417">
    <property type="entry name" value="P-loop_NTPase"/>
</dbReference>
<name>A0ABX0VH00_9HYPH</name>
<sequence length="397" mass="44627">MSAVAVKHVEPEENGAVQSSHPIAVWKSRRNEHRLKVPTLDLLLSSSFPERQHLLFPWLREQESCMIYADTGVGKSLFALSLAIAVAGGGEFLGWKSDQRETGEPWRVLYVDGEMHIGDIQERARALIEAVPGIDKTQAGKNLSFLARQHQDPGTPFPLITDEDGMKFVVRQVAERRLDLVILDNFSTLGEVEDENSAASFNAIQQFLLNLKVQGVATILVHHAGKSGDFRGSSKLAATFETIIKLERMKEEAEHGEAQFRVTWDKVRAGGPKKRVRDVVAKLVSSDEEGEQSRQEWEYEAGSLSRLDDMKERMANGEFVTQKEMSDCYGLSKTMIGKDIEKGIRIGLWTDRQVNQWLTKGKQFRKIGKTFAPIPEGGSWRDEPDEAFQAFEEPPDF</sequence>
<feature type="domain" description="AAA+ ATPase" evidence="1">
    <location>
        <begin position="61"/>
        <end position="250"/>
    </location>
</feature>
<gene>
    <name evidence="2" type="ORF">HB375_16025</name>
</gene>
<accession>A0ABX0VH00</accession>
<evidence type="ECO:0000313" key="2">
    <source>
        <dbReference type="EMBL" id="NIX78105.1"/>
    </source>
</evidence>
<dbReference type="RefSeq" id="WP_167674019.1">
    <property type="nucleotide sequence ID" value="NZ_JAATJS010000006.1"/>
</dbReference>
<dbReference type="InterPro" id="IPR003593">
    <property type="entry name" value="AAA+_ATPase"/>
</dbReference>
<dbReference type="SUPFAM" id="SSF52540">
    <property type="entry name" value="P-loop containing nucleoside triphosphate hydrolases"/>
    <property type="match status" value="1"/>
</dbReference>
<comment type="caution">
    <text evidence="2">The sequence shown here is derived from an EMBL/GenBank/DDBJ whole genome shotgun (WGS) entry which is preliminary data.</text>
</comment>
<dbReference type="Proteomes" id="UP000707352">
    <property type="component" value="Unassembled WGS sequence"/>
</dbReference>
<proteinExistence type="predicted"/>
<organism evidence="2 3">
    <name type="scientific">Microvirga terricola</name>
    <dbReference type="NCBI Taxonomy" id="2719797"/>
    <lineage>
        <taxon>Bacteria</taxon>
        <taxon>Pseudomonadati</taxon>
        <taxon>Pseudomonadota</taxon>
        <taxon>Alphaproteobacteria</taxon>
        <taxon>Hyphomicrobiales</taxon>
        <taxon>Methylobacteriaceae</taxon>
        <taxon>Microvirga</taxon>
    </lineage>
</organism>